<gene>
    <name evidence="1" type="ORF">NCTC13067_02244</name>
</gene>
<organism evidence="1 2">
    <name type="scientific">Prevotella denticola</name>
    <dbReference type="NCBI Taxonomy" id="28129"/>
    <lineage>
        <taxon>Bacteria</taxon>
        <taxon>Pseudomonadati</taxon>
        <taxon>Bacteroidota</taxon>
        <taxon>Bacteroidia</taxon>
        <taxon>Bacteroidales</taxon>
        <taxon>Prevotellaceae</taxon>
        <taxon>Prevotella</taxon>
    </lineage>
</organism>
<protein>
    <submittedName>
        <fullName evidence="1">CRISPR-associated protein, TM1812 family</fullName>
    </submittedName>
</protein>
<reference evidence="1 2" key="1">
    <citation type="submission" date="2018-06" db="EMBL/GenBank/DDBJ databases">
        <authorList>
            <consortium name="Pathogen Informatics"/>
            <person name="Doyle S."/>
        </authorList>
    </citation>
    <scope>NUCLEOTIDE SEQUENCE [LARGE SCALE GENOMIC DNA]</scope>
    <source>
        <strain evidence="1 2">NCTC13067</strain>
    </source>
</reference>
<dbReference type="RefSeq" id="WP_025067539.1">
    <property type="nucleotide sequence ID" value="NZ_CAUVPN010000014.1"/>
</dbReference>
<name>A0A379EE78_9BACT</name>
<dbReference type="NCBIfam" id="TIGR02221">
    <property type="entry name" value="cas_TM1812"/>
    <property type="match status" value="1"/>
</dbReference>
<dbReference type="EMBL" id="UGTM01000002">
    <property type="protein sequence ID" value="SUB94375.1"/>
    <property type="molecule type" value="Genomic_DNA"/>
</dbReference>
<dbReference type="InterPro" id="IPR013383">
    <property type="entry name" value="CRISPR-assoc_prot_DxTHG_CS"/>
</dbReference>
<evidence type="ECO:0000313" key="2">
    <source>
        <dbReference type="Proteomes" id="UP000255469"/>
    </source>
</evidence>
<dbReference type="Proteomes" id="UP000255469">
    <property type="component" value="Unassembled WGS sequence"/>
</dbReference>
<accession>A0A379EE78</accession>
<dbReference type="InterPro" id="IPR011742">
    <property type="entry name" value="CRISPR-assoc_prot_TM1812"/>
</dbReference>
<evidence type="ECO:0000313" key="1">
    <source>
        <dbReference type="EMBL" id="SUB94375.1"/>
    </source>
</evidence>
<dbReference type="NCBIfam" id="TIGR02549">
    <property type="entry name" value="CRISPR_DxTHG"/>
    <property type="match status" value="1"/>
</dbReference>
<sequence>MARNVFVSFLGTNNYLETYYDFQGDISARPVRFIQEALVEILCGQWTQKDKILIFCTALSKKKNWIDNGQEDTEVEGLSSRLKRMNLPVQTEMVEIKEGFSEEDIWSIFNSVYDKLEKDDNIIFDVTHAFRSIPMFSAILFNYAHYLKGTNLKAVYYGAFEKLGPTYEVSRIPIENRIAPIIDLTSIICLQELSSAANNLHLYGKMTAVSNLISIVKGKGKDKQEMDRIKKKMMGFDLAISTCKMDDIKHGELIHELQTLVESVKESKHLTNAHKKLIVKVQTEISVFKPYDTYENVEAAIHWARKYGMIQQAYTLAEEMTISRVQDLIVPGCKLLQREKNKTCREFISVLLSLDIKMKEYKNERIELKKLFYQLLEHPVIKALRPYYGGLSGDRNIINHAKKSDKDLIAQFDKNYHNIKEILHNVPQPL</sequence>
<dbReference type="AlphaFoldDB" id="A0A379EE78"/>
<proteinExistence type="predicted"/>